<organism evidence="1 2">
    <name type="scientific">Multifurca ochricompacta</name>
    <dbReference type="NCBI Taxonomy" id="376703"/>
    <lineage>
        <taxon>Eukaryota</taxon>
        <taxon>Fungi</taxon>
        <taxon>Dikarya</taxon>
        <taxon>Basidiomycota</taxon>
        <taxon>Agaricomycotina</taxon>
        <taxon>Agaricomycetes</taxon>
        <taxon>Russulales</taxon>
        <taxon>Russulaceae</taxon>
        <taxon>Multifurca</taxon>
    </lineage>
</organism>
<accession>A0AAD4M1J6</accession>
<evidence type="ECO:0000313" key="2">
    <source>
        <dbReference type="Proteomes" id="UP001203297"/>
    </source>
</evidence>
<reference evidence="1" key="1">
    <citation type="journal article" date="2022" name="New Phytol.">
        <title>Evolutionary transition to the ectomycorrhizal habit in the genomes of a hyperdiverse lineage of mushroom-forming fungi.</title>
        <authorList>
            <person name="Looney B."/>
            <person name="Miyauchi S."/>
            <person name="Morin E."/>
            <person name="Drula E."/>
            <person name="Courty P.E."/>
            <person name="Kohler A."/>
            <person name="Kuo A."/>
            <person name="LaButti K."/>
            <person name="Pangilinan J."/>
            <person name="Lipzen A."/>
            <person name="Riley R."/>
            <person name="Andreopoulos W."/>
            <person name="He G."/>
            <person name="Johnson J."/>
            <person name="Nolan M."/>
            <person name="Tritt A."/>
            <person name="Barry K.W."/>
            <person name="Grigoriev I.V."/>
            <person name="Nagy L.G."/>
            <person name="Hibbett D."/>
            <person name="Henrissat B."/>
            <person name="Matheny P.B."/>
            <person name="Labbe J."/>
            <person name="Martin F.M."/>
        </authorList>
    </citation>
    <scope>NUCLEOTIDE SEQUENCE</scope>
    <source>
        <strain evidence="1">BPL690</strain>
    </source>
</reference>
<comment type="caution">
    <text evidence="1">The sequence shown here is derived from an EMBL/GenBank/DDBJ whole genome shotgun (WGS) entry which is preliminary data.</text>
</comment>
<protein>
    <submittedName>
        <fullName evidence="1">Uncharacterized protein</fullName>
    </submittedName>
</protein>
<dbReference type="Proteomes" id="UP001203297">
    <property type="component" value="Unassembled WGS sequence"/>
</dbReference>
<feature type="non-terminal residue" evidence="1">
    <location>
        <position position="54"/>
    </location>
</feature>
<gene>
    <name evidence="1" type="ORF">B0F90DRAFT_1747545</name>
</gene>
<dbReference type="EMBL" id="WTXG01000051">
    <property type="protein sequence ID" value="KAI0296135.1"/>
    <property type="molecule type" value="Genomic_DNA"/>
</dbReference>
<evidence type="ECO:0000313" key="1">
    <source>
        <dbReference type="EMBL" id="KAI0296135.1"/>
    </source>
</evidence>
<proteinExistence type="predicted"/>
<dbReference type="AlphaFoldDB" id="A0AAD4M1J6"/>
<keyword evidence="2" id="KW-1185">Reference proteome</keyword>
<name>A0AAD4M1J6_9AGAM</name>
<sequence>MGESTFADSSGPTFTMYLNLANEQDEKAAESWKADADGILVFVSHITTLYVTNL</sequence>